<dbReference type="GO" id="GO:0051301">
    <property type="term" value="P:cell division"/>
    <property type="evidence" value="ECO:0007669"/>
    <property type="project" value="UniProtKB-KW"/>
</dbReference>
<keyword evidence="4 5" id="KW-0133">Cell shape</keyword>
<keyword evidence="2 4" id="KW-0132">Cell division</keyword>
<name>A0A2C8Z9G1_9MICO</name>
<feature type="binding site" evidence="4">
    <location>
        <position position="192"/>
    </location>
    <ligand>
        <name>UDP-N-acetyl-alpha-D-muramoyl-L-alanyl-D-glutamate</name>
        <dbReference type="ChEBI" id="CHEBI:83900"/>
    </ligand>
</feature>
<dbReference type="GO" id="GO:0005737">
    <property type="term" value="C:cytoplasm"/>
    <property type="evidence" value="ECO:0007669"/>
    <property type="project" value="UniProtKB-SubCell"/>
</dbReference>
<dbReference type="Gene3D" id="3.90.190.20">
    <property type="entry name" value="Mur ligase, C-terminal domain"/>
    <property type="match status" value="1"/>
</dbReference>
<evidence type="ECO:0000313" key="9">
    <source>
        <dbReference type="Proteomes" id="UP000219440"/>
    </source>
</evidence>
<dbReference type="Pfam" id="PF08245">
    <property type="entry name" value="Mur_ligase_M"/>
    <property type="match status" value="1"/>
</dbReference>
<evidence type="ECO:0000256" key="3">
    <source>
        <dbReference type="ARBA" id="ARBA00023306"/>
    </source>
</evidence>
<feature type="binding site" evidence="4">
    <location>
        <position position="200"/>
    </location>
    <ligand>
        <name>UDP-N-acetyl-alpha-D-muramoyl-L-alanyl-D-glutamate</name>
        <dbReference type="ChEBI" id="CHEBI:83900"/>
    </ligand>
</feature>
<evidence type="ECO:0000259" key="7">
    <source>
        <dbReference type="Pfam" id="PF08245"/>
    </source>
</evidence>
<gene>
    <name evidence="4" type="primary">murE</name>
    <name evidence="8" type="ORF">SAMN06296378_1125</name>
</gene>
<dbReference type="NCBIfam" id="NF001126">
    <property type="entry name" value="PRK00139.1-4"/>
    <property type="match status" value="1"/>
</dbReference>
<keyword evidence="4 5" id="KW-0961">Cell wall biogenesis/degradation</keyword>
<accession>A0A2C8Z9G1</accession>
<keyword evidence="4 8" id="KW-0436">Ligase</keyword>
<dbReference type="InterPro" id="IPR035911">
    <property type="entry name" value="MurE/MurF_N"/>
</dbReference>
<dbReference type="GO" id="GO:0005524">
    <property type="term" value="F:ATP binding"/>
    <property type="evidence" value="ECO:0007669"/>
    <property type="project" value="UniProtKB-UniRule"/>
</dbReference>
<feature type="binding site" evidence="4">
    <location>
        <begin position="165"/>
        <end position="166"/>
    </location>
    <ligand>
        <name>UDP-N-acetyl-alpha-D-muramoyl-L-alanyl-D-glutamate</name>
        <dbReference type="ChEBI" id="CHEBI:83900"/>
    </ligand>
</feature>
<dbReference type="SUPFAM" id="SSF63418">
    <property type="entry name" value="MurE/MurF N-terminal domain"/>
    <property type="match status" value="1"/>
</dbReference>
<proteinExistence type="inferred from homology"/>
<protein>
    <recommendedName>
        <fullName evidence="4">UDP-N-acetylmuramyl-tripeptide synthetase</fullName>
        <ecNumber evidence="4">6.3.2.-</ecNumber>
    </recommendedName>
    <alternativeName>
        <fullName evidence="4">UDP-MurNAc-tripeptide synthetase</fullName>
    </alternativeName>
</protein>
<dbReference type="GO" id="GO:0071555">
    <property type="term" value="P:cell wall organization"/>
    <property type="evidence" value="ECO:0007669"/>
    <property type="project" value="UniProtKB-KW"/>
</dbReference>
<dbReference type="InterPro" id="IPR005761">
    <property type="entry name" value="UDP-N-AcMur-Glu-dNH2Pim_ligase"/>
</dbReference>
<comment type="cofactor">
    <cofactor evidence="4">
        <name>Mg(2+)</name>
        <dbReference type="ChEBI" id="CHEBI:18420"/>
    </cofactor>
</comment>
<dbReference type="GO" id="GO:0009252">
    <property type="term" value="P:peptidoglycan biosynthetic process"/>
    <property type="evidence" value="ECO:0007669"/>
    <property type="project" value="UniProtKB-UniRule"/>
</dbReference>
<dbReference type="RefSeq" id="WP_229671241.1">
    <property type="nucleotide sequence ID" value="NZ_BMLC01000001.1"/>
</dbReference>
<dbReference type="EMBL" id="OCST01000002">
    <property type="protein sequence ID" value="SOE60640.1"/>
    <property type="molecule type" value="Genomic_DNA"/>
</dbReference>
<evidence type="ECO:0000256" key="1">
    <source>
        <dbReference type="ARBA" id="ARBA00005898"/>
    </source>
</evidence>
<evidence type="ECO:0000256" key="2">
    <source>
        <dbReference type="ARBA" id="ARBA00022618"/>
    </source>
</evidence>
<comment type="pathway">
    <text evidence="4 5">Cell wall biogenesis; peptidoglycan biosynthesis.</text>
</comment>
<dbReference type="GO" id="GO:0000287">
    <property type="term" value="F:magnesium ion binding"/>
    <property type="evidence" value="ECO:0007669"/>
    <property type="project" value="UniProtKB-UniRule"/>
</dbReference>
<dbReference type="SUPFAM" id="SSF53244">
    <property type="entry name" value="MurD-like peptide ligases, peptide-binding domain"/>
    <property type="match status" value="1"/>
</dbReference>
<comment type="caution">
    <text evidence="4">Lacks conserved residue(s) required for the propagation of feature annotation.</text>
</comment>
<dbReference type="Pfam" id="PF02875">
    <property type="entry name" value="Mur_ligase_C"/>
    <property type="match status" value="1"/>
</dbReference>
<dbReference type="Gene3D" id="3.40.1190.10">
    <property type="entry name" value="Mur-like, catalytic domain"/>
    <property type="match status" value="1"/>
</dbReference>
<keyword evidence="4" id="KW-0963">Cytoplasm</keyword>
<feature type="modified residue" description="N6-carboxylysine" evidence="4">
    <location>
        <position position="232"/>
    </location>
</feature>
<dbReference type="EC" id="6.3.2.-" evidence="4"/>
<comment type="PTM">
    <text evidence="4">Carboxylation is probably crucial for Mg(2+) binding and, consequently, for the gamma-phosphate positioning of ATP.</text>
</comment>
<evidence type="ECO:0000259" key="6">
    <source>
        <dbReference type="Pfam" id="PF02875"/>
    </source>
</evidence>
<dbReference type="GO" id="GO:0016881">
    <property type="term" value="F:acid-amino acid ligase activity"/>
    <property type="evidence" value="ECO:0007669"/>
    <property type="project" value="UniProtKB-UniRule"/>
</dbReference>
<dbReference type="HAMAP" id="MF_00208">
    <property type="entry name" value="MurE"/>
    <property type="match status" value="1"/>
</dbReference>
<dbReference type="InterPro" id="IPR013221">
    <property type="entry name" value="Mur_ligase_cen"/>
</dbReference>
<comment type="similarity">
    <text evidence="1 4">Belongs to the MurCDEF family. MurE subfamily.</text>
</comment>
<evidence type="ECO:0000256" key="4">
    <source>
        <dbReference type="HAMAP-Rule" id="MF_00208"/>
    </source>
</evidence>
<keyword evidence="3 4" id="KW-0131">Cell cycle</keyword>
<feature type="binding site" evidence="4">
    <location>
        <position position="41"/>
    </location>
    <ligand>
        <name>UDP-N-acetyl-alpha-D-muramoyl-L-alanyl-D-glutamate</name>
        <dbReference type="ChEBI" id="CHEBI:83900"/>
    </ligand>
</feature>
<feature type="domain" description="Mur ligase C-terminal" evidence="6">
    <location>
        <begin position="346"/>
        <end position="473"/>
    </location>
</feature>
<feature type="binding site" evidence="4">
    <location>
        <begin position="122"/>
        <end position="128"/>
    </location>
    <ligand>
        <name>ATP</name>
        <dbReference type="ChEBI" id="CHEBI:30616"/>
    </ligand>
</feature>
<feature type="binding site" evidence="4">
    <location>
        <position position="198"/>
    </location>
    <ligand>
        <name>UDP-N-acetyl-alpha-D-muramoyl-L-alanyl-D-glutamate</name>
        <dbReference type="ChEBI" id="CHEBI:83900"/>
    </ligand>
</feature>
<keyword evidence="4" id="KW-0547">Nucleotide-binding</keyword>
<keyword evidence="4 5" id="KW-0573">Peptidoglycan synthesis</keyword>
<dbReference type="PANTHER" id="PTHR23135:SF4">
    <property type="entry name" value="UDP-N-ACETYLMURAMOYL-L-ALANYL-D-GLUTAMATE--2,6-DIAMINOPIMELATE LIGASE MURE HOMOLOG, CHLOROPLASTIC"/>
    <property type="match status" value="1"/>
</dbReference>
<dbReference type="NCBIfam" id="TIGR01085">
    <property type="entry name" value="murE"/>
    <property type="match status" value="1"/>
</dbReference>
<comment type="function">
    <text evidence="4">Catalyzes the addition of an amino acid to the nucleotide precursor UDP-N-acetylmuramoyl-L-alanyl-D-glutamate (UMAG) in the biosynthesis of bacterial cell-wall peptidoglycan.</text>
</comment>
<dbReference type="Gene3D" id="3.40.1390.10">
    <property type="entry name" value="MurE/MurF, N-terminal domain"/>
    <property type="match status" value="1"/>
</dbReference>
<evidence type="ECO:0000313" key="8">
    <source>
        <dbReference type="EMBL" id="SOE60640.1"/>
    </source>
</evidence>
<comment type="subcellular location">
    <subcellularLocation>
        <location evidence="4 5">Cytoplasm</location>
    </subcellularLocation>
</comment>
<dbReference type="SUPFAM" id="SSF53623">
    <property type="entry name" value="MurD-like peptide ligases, catalytic domain"/>
    <property type="match status" value="1"/>
</dbReference>
<dbReference type="InterPro" id="IPR004101">
    <property type="entry name" value="Mur_ligase_C"/>
</dbReference>
<dbReference type="UniPathway" id="UPA00219"/>
<dbReference type="InterPro" id="IPR036565">
    <property type="entry name" value="Mur-like_cat_sf"/>
</dbReference>
<keyword evidence="4" id="KW-0460">Magnesium</keyword>
<sequence>MEVWSDGQAGADATPHDLDLGRYDDALTGIVVRGRRLVQDSRALEPGDVFVALGRPGAPALPWVQDALERGAAAVLVDAIDAEGALPEHVYRVAGLKTVLGRMADDFSGHPSRAMTMVGITGTNGKTSTAHLLTQAWNALGTTSATIGTLGAGVTGEPRINMGMTTPQLSTVHQFLADFVAKGVKDVAMEVSSHALEQGRVDAVEFDIVAFTNFTRDHLDYHGTMEEYAKQKAKIFTLPGISAAIVNLDDAFGREHFATIGEGIRRIGLSSQGNVDATVSAGAVELTTQGLQFDLRIDGTRHAVASSLIGRFNVDNLLAVAGVLHAQGVPASRIAETLGPLTPVVGRMTRIQPSPLLPLVVVDAGHTPDAVQHAVTALRESGHSRLVTVFGATGDRDAGKRPEMARIVEAGSDLVIVTDDDVHFEDGDQILADIRRGFEHPERVVEIRDRTTAIAYAIDAAGPDDVVLLQGKGHEPYQIIGDQRVPFSDLDTAERLLADRM</sequence>
<dbReference type="AlphaFoldDB" id="A0A2C8Z9G1"/>
<keyword evidence="4" id="KW-0067">ATP-binding</keyword>
<evidence type="ECO:0000256" key="5">
    <source>
        <dbReference type="RuleBase" id="RU004135"/>
    </source>
</evidence>
<dbReference type="PANTHER" id="PTHR23135">
    <property type="entry name" value="MUR LIGASE FAMILY MEMBER"/>
    <property type="match status" value="1"/>
</dbReference>
<dbReference type="Proteomes" id="UP000219440">
    <property type="component" value="Unassembled WGS sequence"/>
</dbReference>
<organism evidence="8 9">
    <name type="scientific">Salinibacterium xinjiangense</name>
    <dbReference type="NCBI Taxonomy" id="386302"/>
    <lineage>
        <taxon>Bacteria</taxon>
        <taxon>Bacillati</taxon>
        <taxon>Actinomycetota</taxon>
        <taxon>Actinomycetes</taxon>
        <taxon>Micrococcales</taxon>
        <taxon>Microbacteriaceae</taxon>
        <taxon>Salinibacterium</taxon>
    </lineage>
</organism>
<dbReference type="GO" id="GO:0008360">
    <property type="term" value="P:regulation of cell shape"/>
    <property type="evidence" value="ECO:0007669"/>
    <property type="project" value="UniProtKB-KW"/>
</dbReference>
<reference evidence="8 9" key="1">
    <citation type="submission" date="2017-09" db="EMBL/GenBank/DDBJ databases">
        <authorList>
            <person name="Ehlers B."/>
            <person name="Leendertz F.H."/>
        </authorList>
    </citation>
    <scope>NUCLEOTIDE SEQUENCE [LARGE SCALE GENOMIC DNA]</scope>
    <source>
        <strain evidence="8 9">CGMCC 1.05381</strain>
    </source>
</reference>
<keyword evidence="9" id="KW-1185">Reference proteome</keyword>
<feature type="domain" description="Mur ligase central" evidence="7">
    <location>
        <begin position="120"/>
        <end position="323"/>
    </location>
</feature>
<dbReference type="InterPro" id="IPR036615">
    <property type="entry name" value="Mur_ligase_C_dom_sf"/>
</dbReference>